<keyword evidence="2" id="KW-0732">Signal</keyword>
<dbReference type="Proteomes" id="UP000306196">
    <property type="component" value="Unassembled WGS sequence"/>
</dbReference>
<proteinExistence type="predicted"/>
<organism evidence="3 4">
    <name type="scientific">Phragmitibacter flavus</name>
    <dbReference type="NCBI Taxonomy" id="2576071"/>
    <lineage>
        <taxon>Bacteria</taxon>
        <taxon>Pseudomonadati</taxon>
        <taxon>Verrucomicrobiota</taxon>
        <taxon>Verrucomicrobiia</taxon>
        <taxon>Verrucomicrobiales</taxon>
        <taxon>Verrucomicrobiaceae</taxon>
        <taxon>Phragmitibacter</taxon>
    </lineage>
</organism>
<feature type="signal peptide" evidence="2">
    <location>
        <begin position="1"/>
        <end position="19"/>
    </location>
</feature>
<evidence type="ECO:0000256" key="1">
    <source>
        <dbReference type="ARBA" id="ARBA00022737"/>
    </source>
</evidence>
<dbReference type="AlphaFoldDB" id="A0A5R8KG61"/>
<reference evidence="3 4" key="1">
    <citation type="submission" date="2019-05" db="EMBL/GenBank/DDBJ databases">
        <title>Verrucobacter flavum gen. nov., sp. nov. a new member of the family Verrucomicrobiaceae.</title>
        <authorList>
            <person name="Szuroczki S."/>
            <person name="Abbaszade G."/>
            <person name="Szabo A."/>
            <person name="Felfoldi T."/>
            <person name="Schumann P."/>
            <person name="Boka K."/>
            <person name="Keki Z."/>
            <person name="Toumi M."/>
            <person name="Toth E."/>
        </authorList>
    </citation>
    <scope>NUCLEOTIDE SEQUENCE [LARGE SCALE GENOMIC DNA]</scope>
    <source>
        <strain evidence="3 4">MG-N-17</strain>
    </source>
</reference>
<dbReference type="Gene3D" id="2.20.110.10">
    <property type="entry name" value="Histone H3 K4-specific methyltransferase SET7/9 N-terminal domain"/>
    <property type="match status" value="2"/>
</dbReference>
<evidence type="ECO:0000256" key="2">
    <source>
        <dbReference type="SAM" id="SignalP"/>
    </source>
</evidence>
<dbReference type="RefSeq" id="WP_138085507.1">
    <property type="nucleotide sequence ID" value="NZ_VAUV01000005.1"/>
</dbReference>
<keyword evidence="4" id="KW-1185">Reference proteome</keyword>
<dbReference type="InterPro" id="IPR003409">
    <property type="entry name" value="MORN"/>
</dbReference>
<keyword evidence="1" id="KW-0677">Repeat</keyword>
<protein>
    <recommendedName>
        <fullName evidence="5">MORN repeat-containing protein</fullName>
    </recommendedName>
</protein>
<dbReference type="PANTHER" id="PTHR23084">
    <property type="entry name" value="PHOSPHATIDYLINOSITOL-4-PHOSPHATE 5-KINASE RELATED"/>
    <property type="match status" value="1"/>
</dbReference>
<dbReference type="PANTHER" id="PTHR23084:SF263">
    <property type="entry name" value="MORN REPEAT-CONTAINING PROTEIN 1"/>
    <property type="match status" value="1"/>
</dbReference>
<dbReference type="Pfam" id="PF02493">
    <property type="entry name" value="MORN"/>
    <property type="match status" value="4"/>
</dbReference>
<accession>A0A5R8KG61</accession>
<feature type="chain" id="PRO_5024273642" description="MORN repeat-containing protein" evidence="2">
    <location>
        <begin position="20"/>
        <end position="463"/>
    </location>
</feature>
<evidence type="ECO:0000313" key="3">
    <source>
        <dbReference type="EMBL" id="TLD71292.1"/>
    </source>
</evidence>
<gene>
    <name evidence="3" type="ORF">FEM03_07110</name>
</gene>
<dbReference type="SMART" id="SM00698">
    <property type="entry name" value="MORN"/>
    <property type="match status" value="4"/>
</dbReference>
<dbReference type="EMBL" id="VAUV01000005">
    <property type="protein sequence ID" value="TLD71292.1"/>
    <property type="molecule type" value="Genomic_DNA"/>
</dbReference>
<dbReference type="OrthoDB" id="977972at2"/>
<dbReference type="SUPFAM" id="SSF82185">
    <property type="entry name" value="Histone H3 K4-specific methyltransferase SET7/9 N-terminal domain"/>
    <property type="match status" value="2"/>
</dbReference>
<evidence type="ECO:0008006" key="5">
    <source>
        <dbReference type="Google" id="ProtNLM"/>
    </source>
</evidence>
<sequence>MKRLLTTLILVGLMLSAHAQTGGFSRAENNQAKVWNKYRSQTRKMEWRGHLDADGYATGRGVALFTHNDRLAAAYYGEMNVGRMDGDAVAIYPLTGLCYVGQLKDWSEHGYGVMRFADGSRYEGNWHDGLRHGSGLQWSPGGNIAYQGGFYDDQPTSSDYSFERSQQSLSSGAIVQKLYQSVQIHWYGPIDRHGMAAGFGIAVSSGKNGIAGIYHGLASQGKLDTNVVAIYANMNARMAYVGELQDWNEHGYGQMFYPDGSIFIGDWRNEQRHGEGYMISLSGKRHAHGIYEYDRLVSQMREPSVANSSAMFSNSSDDMHRYDEVAVDETRSHSQRQEQAIYNIMGMVVAQWGVDAIFDAENTLTGAAISLLSRHYIRSGVIDNNLRILLPDVPDPGIRLVRNLICSVCDGTLSVDNLVQRTARAEAVTLAKEIGTTEGQAAQLLLFLNDFCKRADKIQQQRQ</sequence>
<evidence type="ECO:0000313" key="4">
    <source>
        <dbReference type="Proteomes" id="UP000306196"/>
    </source>
</evidence>
<comment type="caution">
    <text evidence="3">The sequence shown here is derived from an EMBL/GenBank/DDBJ whole genome shotgun (WGS) entry which is preliminary data.</text>
</comment>
<name>A0A5R8KG61_9BACT</name>